<protein>
    <submittedName>
        <fullName evidence="1">Uncharacterized protein</fullName>
    </submittedName>
</protein>
<sequence length="251" mass="29442">MDSFSTQILDIDIEDAITEKMYKSLEKRLTLAIKQKEAADKEMLQKELALAYQRNHMEKLLEESTKLEQQAMENLKELEEYQHESEISVTEDYLRPVIQEMTPRQDCEYKIVKSQINYPDILLELVMDQSDDDEDEHIEKLVEESKRREQEVRDNLKEFLTNHGHVVNMLGEEISCKFPDVNLLKEELQDYKDENEKLVTEAYLRPITQETTTRQDCKCYKCQGIPKGVVKGRVVASRGDESKKDCQVTDK</sequence>
<reference evidence="2" key="1">
    <citation type="journal article" date="2022" name="Mol. Ecol. Resour.">
        <title>The genomes of chicory, endive, great burdock and yacon provide insights into Asteraceae palaeo-polyploidization history and plant inulin production.</title>
        <authorList>
            <person name="Fan W."/>
            <person name="Wang S."/>
            <person name="Wang H."/>
            <person name="Wang A."/>
            <person name="Jiang F."/>
            <person name="Liu H."/>
            <person name="Zhao H."/>
            <person name="Xu D."/>
            <person name="Zhang Y."/>
        </authorList>
    </citation>
    <scope>NUCLEOTIDE SEQUENCE [LARGE SCALE GENOMIC DNA]</scope>
    <source>
        <strain evidence="2">cv. Yunnan</strain>
    </source>
</reference>
<dbReference type="Proteomes" id="UP001056120">
    <property type="component" value="Linkage Group LG20"/>
</dbReference>
<accession>A0ACB9D5Q2</accession>
<organism evidence="1 2">
    <name type="scientific">Smallanthus sonchifolius</name>
    <dbReference type="NCBI Taxonomy" id="185202"/>
    <lineage>
        <taxon>Eukaryota</taxon>
        <taxon>Viridiplantae</taxon>
        <taxon>Streptophyta</taxon>
        <taxon>Embryophyta</taxon>
        <taxon>Tracheophyta</taxon>
        <taxon>Spermatophyta</taxon>
        <taxon>Magnoliopsida</taxon>
        <taxon>eudicotyledons</taxon>
        <taxon>Gunneridae</taxon>
        <taxon>Pentapetalae</taxon>
        <taxon>asterids</taxon>
        <taxon>campanulids</taxon>
        <taxon>Asterales</taxon>
        <taxon>Asteraceae</taxon>
        <taxon>Asteroideae</taxon>
        <taxon>Heliantheae alliance</taxon>
        <taxon>Millerieae</taxon>
        <taxon>Smallanthus</taxon>
    </lineage>
</organism>
<keyword evidence="2" id="KW-1185">Reference proteome</keyword>
<name>A0ACB9D5Q2_9ASTR</name>
<evidence type="ECO:0000313" key="2">
    <source>
        <dbReference type="Proteomes" id="UP001056120"/>
    </source>
</evidence>
<comment type="caution">
    <text evidence="1">The sequence shown here is derived from an EMBL/GenBank/DDBJ whole genome shotgun (WGS) entry which is preliminary data.</text>
</comment>
<gene>
    <name evidence="1" type="ORF">L1987_59533</name>
</gene>
<proteinExistence type="predicted"/>
<reference evidence="1 2" key="2">
    <citation type="journal article" date="2022" name="Mol. Ecol. Resour.">
        <title>The genomes of chicory, endive, great burdock and yacon provide insights into Asteraceae paleo-polyploidization history and plant inulin production.</title>
        <authorList>
            <person name="Fan W."/>
            <person name="Wang S."/>
            <person name="Wang H."/>
            <person name="Wang A."/>
            <person name="Jiang F."/>
            <person name="Liu H."/>
            <person name="Zhao H."/>
            <person name="Xu D."/>
            <person name="Zhang Y."/>
        </authorList>
    </citation>
    <scope>NUCLEOTIDE SEQUENCE [LARGE SCALE GENOMIC DNA]</scope>
    <source>
        <strain evidence="2">cv. Yunnan</strain>
        <tissue evidence="1">Leaves</tissue>
    </source>
</reference>
<dbReference type="EMBL" id="CM042037">
    <property type="protein sequence ID" value="KAI3741855.1"/>
    <property type="molecule type" value="Genomic_DNA"/>
</dbReference>
<evidence type="ECO:0000313" key="1">
    <source>
        <dbReference type="EMBL" id="KAI3741855.1"/>
    </source>
</evidence>